<evidence type="ECO:0000313" key="3">
    <source>
        <dbReference type="Proteomes" id="UP000194857"/>
    </source>
</evidence>
<dbReference type="EMBL" id="NFFZ01000004">
    <property type="protein sequence ID" value="OTI63007.1"/>
    <property type="molecule type" value="Genomic_DNA"/>
</dbReference>
<reference evidence="2 3" key="1">
    <citation type="submission" date="2017-05" db="EMBL/GenBank/DDBJ databases">
        <authorList>
            <person name="Song R."/>
            <person name="Chenine A.L."/>
            <person name="Ruprecht R.M."/>
        </authorList>
    </citation>
    <scope>NUCLEOTIDE SEQUENCE [LARGE SCALE GENOMIC DNA]</scope>
    <source>
        <strain evidence="2 3">S567_C10_BS</strain>
    </source>
</reference>
<dbReference type="AlphaFoldDB" id="A0A241XRG8"/>
<dbReference type="SUPFAM" id="SSF52540">
    <property type="entry name" value="P-loop containing nucleoside triphosphate hydrolases"/>
    <property type="match status" value="1"/>
</dbReference>
<dbReference type="SMART" id="SM00382">
    <property type="entry name" value="AAA"/>
    <property type="match status" value="1"/>
</dbReference>
<dbReference type="Proteomes" id="UP000194857">
    <property type="component" value="Unassembled WGS sequence"/>
</dbReference>
<protein>
    <submittedName>
        <fullName evidence="2">ATPase central domain-containing protein</fullName>
    </submittedName>
</protein>
<dbReference type="Pfam" id="PF00004">
    <property type="entry name" value="AAA"/>
    <property type="match status" value="1"/>
</dbReference>
<dbReference type="RefSeq" id="WP_065085876.1">
    <property type="nucleotide sequence ID" value="NZ_NFFZ01000004.1"/>
</dbReference>
<gene>
    <name evidence="2" type="ORF">CAZ10_09170</name>
</gene>
<comment type="caution">
    <text evidence="2">The sequence shown here is derived from an EMBL/GenBank/DDBJ whole genome shotgun (WGS) entry which is preliminary data.</text>
</comment>
<evidence type="ECO:0000313" key="2">
    <source>
        <dbReference type="EMBL" id="OTI63007.1"/>
    </source>
</evidence>
<feature type="domain" description="AAA+ ATPase" evidence="1">
    <location>
        <begin position="132"/>
        <end position="264"/>
    </location>
</feature>
<dbReference type="PANTHER" id="PTHR23077">
    <property type="entry name" value="AAA-FAMILY ATPASE"/>
    <property type="match status" value="1"/>
</dbReference>
<dbReference type="GO" id="GO:0016887">
    <property type="term" value="F:ATP hydrolysis activity"/>
    <property type="evidence" value="ECO:0007669"/>
    <property type="project" value="InterPro"/>
</dbReference>
<dbReference type="InterPro" id="IPR003959">
    <property type="entry name" value="ATPase_AAA_core"/>
</dbReference>
<accession>A0A241XRG8</accession>
<evidence type="ECO:0000259" key="1">
    <source>
        <dbReference type="SMART" id="SM00382"/>
    </source>
</evidence>
<dbReference type="InterPro" id="IPR050168">
    <property type="entry name" value="AAA_ATPase_domain"/>
</dbReference>
<proteinExistence type="predicted"/>
<dbReference type="CDD" id="cd19481">
    <property type="entry name" value="RecA-like_protease"/>
    <property type="match status" value="1"/>
</dbReference>
<dbReference type="GO" id="GO:0005524">
    <property type="term" value="F:ATP binding"/>
    <property type="evidence" value="ECO:0007669"/>
    <property type="project" value="InterPro"/>
</dbReference>
<dbReference type="Gene3D" id="3.40.50.300">
    <property type="entry name" value="P-loop containing nucleotide triphosphate hydrolases"/>
    <property type="match status" value="1"/>
</dbReference>
<dbReference type="InterPro" id="IPR027417">
    <property type="entry name" value="P-loop_NTPase"/>
</dbReference>
<name>A0A241XRG8_PSEAI</name>
<organism evidence="2 3">
    <name type="scientific">Pseudomonas aeruginosa</name>
    <dbReference type="NCBI Taxonomy" id="287"/>
    <lineage>
        <taxon>Bacteria</taxon>
        <taxon>Pseudomonadati</taxon>
        <taxon>Pseudomonadota</taxon>
        <taxon>Gammaproteobacteria</taxon>
        <taxon>Pseudomonadales</taxon>
        <taxon>Pseudomonadaceae</taxon>
        <taxon>Pseudomonas</taxon>
    </lineage>
</organism>
<sequence>MNQIAEIPNELSPVEQKRSRKMGDSSIIRTIPKLLEAYAWRQDEKAREICLSLLDATEVAHPVVHKQLTKLLRVSTLKPSALLTVPKDLVVLEQPQLALKNVVLSPHVEEEISGLIAETLRSEELAAYDLQPRHRVLLHGEPGNGKTMLAEALASELELPFLRAKYSGLVDSYMGGTGKNIDKLFEYAATAPCVLFLDEFDGVAIARDGARDVTEMRRVTNQLLISLDQLPAHCLFVAATNSQQLVDKAILRRFDLSLEIPSPDTDMRSRTASIELCTSRTPGNDVRHLISTVAELKLKNLSDVVNLCRRIRRDLVLNQGRGIDSLIASAR</sequence>
<dbReference type="InterPro" id="IPR003593">
    <property type="entry name" value="AAA+_ATPase"/>
</dbReference>